<keyword evidence="3" id="KW-0804">Transcription</keyword>
<evidence type="ECO:0000313" key="5">
    <source>
        <dbReference type="EMBL" id="TYO88043.1"/>
    </source>
</evidence>
<dbReference type="InterPro" id="IPR018062">
    <property type="entry name" value="HTH_AraC-typ_CS"/>
</dbReference>
<accession>A0ABY3NC03</accession>
<organism evidence="5 6">
    <name type="scientific">Elizabethkingia miricola</name>
    <name type="common">Chryseobacterium miricola</name>
    <dbReference type="NCBI Taxonomy" id="172045"/>
    <lineage>
        <taxon>Bacteria</taxon>
        <taxon>Pseudomonadati</taxon>
        <taxon>Bacteroidota</taxon>
        <taxon>Flavobacteriia</taxon>
        <taxon>Flavobacteriales</taxon>
        <taxon>Weeksellaceae</taxon>
        <taxon>Elizabethkingia</taxon>
    </lineage>
</organism>
<reference evidence="5 6" key="1">
    <citation type="submission" date="2019-07" db="EMBL/GenBank/DDBJ databases">
        <title>Genomic Encyclopedia of Archaeal and Bacterial Type Strains, Phase II (KMG-II): from individual species to whole genera.</title>
        <authorList>
            <person name="Goeker M."/>
        </authorList>
    </citation>
    <scope>NUCLEOTIDE SEQUENCE [LARGE SCALE GENOMIC DNA]</scope>
    <source>
        <strain evidence="5 6">DSM 14571</strain>
    </source>
</reference>
<comment type="caution">
    <text evidence="5">The sequence shown here is derived from an EMBL/GenBank/DDBJ whole genome shotgun (WGS) entry which is preliminary data.</text>
</comment>
<name>A0ABY3NC03_ELIMR</name>
<evidence type="ECO:0000256" key="1">
    <source>
        <dbReference type="ARBA" id="ARBA00023015"/>
    </source>
</evidence>
<keyword evidence="2" id="KW-0238">DNA-binding</keyword>
<dbReference type="SUPFAM" id="SSF46689">
    <property type="entry name" value="Homeodomain-like"/>
    <property type="match status" value="1"/>
</dbReference>
<evidence type="ECO:0000259" key="4">
    <source>
        <dbReference type="PROSITE" id="PS01124"/>
    </source>
</evidence>
<evidence type="ECO:0000256" key="3">
    <source>
        <dbReference type="ARBA" id="ARBA00023163"/>
    </source>
</evidence>
<gene>
    <name evidence="5" type="ORF">LX74_03405</name>
</gene>
<dbReference type="InterPro" id="IPR018060">
    <property type="entry name" value="HTH_AraC"/>
</dbReference>
<dbReference type="Gene3D" id="1.10.10.60">
    <property type="entry name" value="Homeodomain-like"/>
    <property type="match status" value="1"/>
</dbReference>
<dbReference type="SMART" id="SM00342">
    <property type="entry name" value="HTH_ARAC"/>
    <property type="match status" value="1"/>
</dbReference>
<dbReference type="PANTHER" id="PTHR43280">
    <property type="entry name" value="ARAC-FAMILY TRANSCRIPTIONAL REGULATOR"/>
    <property type="match status" value="1"/>
</dbReference>
<dbReference type="PROSITE" id="PS01124">
    <property type="entry name" value="HTH_ARAC_FAMILY_2"/>
    <property type="match status" value="1"/>
</dbReference>
<keyword evidence="6" id="KW-1185">Reference proteome</keyword>
<dbReference type="PROSITE" id="PS00041">
    <property type="entry name" value="HTH_ARAC_FAMILY_1"/>
    <property type="match status" value="1"/>
</dbReference>
<protein>
    <submittedName>
        <fullName evidence="5">AraC-like DNA-binding protein</fullName>
    </submittedName>
</protein>
<feature type="domain" description="HTH araC/xylS-type" evidence="4">
    <location>
        <begin position="97"/>
        <end position="176"/>
    </location>
</feature>
<dbReference type="PANTHER" id="PTHR43280:SF2">
    <property type="entry name" value="HTH-TYPE TRANSCRIPTIONAL REGULATOR EXSA"/>
    <property type="match status" value="1"/>
</dbReference>
<evidence type="ECO:0000256" key="2">
    <source>
        <dbReference type="ARBA" id="ARBA00023125"/>
    </source>
</evidence>
<evidence type="ECO:0000313" key="6">
    <source>
        <dbReference type="Proteomes" id="UP000324513"/>
    </source>
</evidence>
<keyword evidence="1" id="KW-0805">Transcription regulation</keyword>
<dbReference type="Proteomes" id="UP000324513">
    <property type="component" value="Unassembled WGS sequence"/>
</dbReference>
<dbReference type="Pfam" id="PF12833">
    <property type="entry name" value="HTH_18"/>
    <property type="match status" value="1"/>
</dbReference>
<proteinExistence type="predicted"/>
<sequence length="187" mass="21992">MMKLYIKYMVSLRCKMVVHQELENLGIKNAVVDLGTVELWDDISLSQRIMLKENLLKTGLELLDDKKSILIEKIKNVVTQMIHYTDEFPRENFSDYISEKLGYDYTYLANTFSEVKGITLQHFIIINKVEKIKELLLYNELNLTEISYKLNYSSVAHLSNQFKKITGLSPSFYKKLKLRRLKNLEDL</sequence>
<dbReference type="EMBL" id="VNHK01000014">
    <property type="protein sequence ID" value="TYO88043.1"/>
    <property type="molecule type" value="Genomic_DNA"/>
</dbReference>
<dbReference type="InterPro" id="IPR009057">
    <property type="entry name" value="Homeodomain-like_sf"/>
</dbReference>